<proteinExistence type="predicted"/>
<dbReference type="GO" id="GO:0004519">
    <property type="term" value="F:endonuclease activity"/>
    <property type="evidence" value="ECO:0007669"/>
    <property type="project" value="UniProtKB-KW"/>
</dbReference>
<dbReference type="RefSeq" id="WP_267645088.1">
    <property type="nucleotide sequence ID" value="NZ_JANHGR010000001.1"/>
</dbReference>
<dbReference type="Pfam" id="PF14528">
    <property type="entry name" value="LAGLIDADG_3"/>
    <property type="match status" value="1"/>
</dbReference>
<accession>A0ABD6BWY5</accession>
<keyword evidence="3" id="KW-0540">Nuclease</keyword>
<evidence type="ECO:0000313" key="4">
    <source>
        <dbReference type="Proteomes" id="UP001597139"/>
    </source>
</evidence>
<feature type="domain" description="DOD-type homing endonuclease" evidence="2">
    <location>
        <begin position="211"/>
        <end position="337"/>
    </location>
</feature>
<dbReference type="InterPro" id="IPR004860">
    <property type="entry name" value="LAGLIDADG_dom"/>
</dbReference>
<keyword evidence="3" id="KW-0255">Endonuclease</keyword>
<evidence type="ECO:0000313" key="3">
    <source>
        <dbReference type="EMBL" id="MFD1568929.1"/>
    </source>
</evidence>
<dbReference type="InterPro" id="IPR027434">
    <property type="entry name" value="Homing_endonucl"/>
</dbReference>
<evidence type="ECO:0000256" key="1">
    <source>
        <dbReference type="SAM" id="MobiDB-lite"/>
    </source>
</evidence>
<dbReference type="EMBL" id="JBHUCZ010000027">
    <property type="protein sequence ID" value="MFD1568929.1"/>
    <property type="molecule type" value="Genomic_DNA"/>
</dbReference>
<protein>
    <submittedName>
        <fullName evidence="3">LAGLIDADG family homing endonuclease</fullName>
    </submittedName>
</protein>
<keyword evidence="3" id="KW-0378">Hydrolase</keyword>
<evidence type="ECO:0000259" key="2">
    <source>
        <dbReference type="PROSITE" id="PS50819"/>
    </source>
</evidence>
<keyword evidence="4" id="KW-1185">Reference proteome</keyword>
<comment type="caution">
    <text evidence="3">The sequence shown here is derived from an EMBL/GenBank/DDBJ whole genome shotgun (WGS) entry which is preliminary data.</text>
</comment>
<dbReference type="AlphaFoldDB" id="A0ABD6BWY5"/>
<dbReference type="Proteomes" id="UP001597139">
    <property type="component" value="Unassembled WGS sequence"/>
</dbReference>
<feature type="region of interest" description="Disordered" evidence="1">
    <location>
        <begin position="1"/>
        <end position="22"/>
    </location>
</feature>
<reference evidence="3 4" key="1">
    <citation type="journal article" date="2019" name="Int. J. Syst. Evol. Microbiol.">
        <title>The Global Catalogue of Microorganisms (GCM) 10K type strain sequencing project: providing services to taxonomists for standard genome sequencing and annotation.</title>
        <authorList>
            <consortium name="The Broad Institute Genomics Platform"/>
            <consortium name="The Broad Institute Genome Sequencing Center for Infectious Disease"/>
            <person name="Wu L."/>
            <person name="Ma J."/>
        </authorList>
    </citation>
    <scope>NUCLEOTIDE SEQUENCE [LARGE SCALE GENOMIC DNA]</scope>
    <source>
        <strain evidence="3 4">CGMCC 1.12859</strain>
    </source>
</reference>
<sequence>MTGNPEGDNTDRTGGFSPDTKVITADGPKLVAELSESDVLYTLDPSTKQLGRSPVTAVEPASFSGSLVNIQGKRCDLLVHPDQRLPFCTKSIDSVRFQRADDLHERFDYKFVNGWTAPSYPETEFIDITDFLDEYEIRTTSEVHGHTFRAALPEGCQPCRRNSHTGYYFDPQTFKGYQQELESVADELTIVGGASQRSRPYRFAAEDFVAFLGWFITEGSVTWRKNRDTAIVQIAQEKPEHRETIQSLLTRMGFDFQSTSDSFQFGSSLYGRFLTSLCGESSKERRLPSLVWSLPTEQKRAFFETLMAGDGNSDGTYYTVSERLARDLCQFGLFLGMKPRYIRRGDLWELYFSERNDGFTPKANVRTVQSEGEVYRLSVEGSSVVMAGRNGRFQWCGVSTTC</sequence>
<dbReference type="SUPFAM" id="SSF55608">
    <property type="entry name" value="Homing endonucleases"/>
    <property type="match status" value="1"/>
</dbReference>
<dbReference type="InterPro" id="IPR036844">
    <property type="entry name" value="Hint_dom_sf"/>
</dbReference>
<gene>
    <name evidence="3" type="ORF">ACFSAU_15650</name>
</gene>
<dbReference type="SUPFAM" id="SSF51294">
    <property type="entry name" value="Hedgehog/intein (Hint) domain"/>
    <property type="match status" value="1"/>
</dbReference>
<organism evidence="3 4">
    <name type="scientific">Halolamina litorea</name>
    <dbReference type="NCBI Taxonomy" id="1515593"/>
    <lineage>
        <taxon>Archaea</taxon>
        <taxon>Methanobacteriati</taxon>
        <taxon>Methanobacteriota</taxon>
        <taxon>Stenosarchaea group</taxon>
        <taxon>Halobacteria</taxon>
        <taxon>Halobacteriales</taxon>
        <taxon>Haloferacaceae</taxon>
    </lineage>
</organism>
<dbReference type="Gene3D" id="3.10.28.10">
    <property type="entry name" value="Homing endonucleases"/>
    <property type="match status" value="1"/>
</dbReference>
<dbReference type="PROSITE" id="PS50819">
    <property type="entry name" value="INTEIN_ENDONUCLEASE"/>
    <property type="match status" value="1"/>
</dbReference>
<dbReference type="InterPro" id="IPR004042">
    <property type="entry name" value="Intein_endonuc_central"/>
</dbReference>
<name>A0ABD6BWY5_9EURY</name>